<dbReference type="InterPro" id="IPR050789">
    <property type="entry name" value="Diverse_Enzym_Activities"/>
</dbReference>
<feature type="domain" description="Beta-lactamase-related" evidence="2">
    <location>
        <begin position="47"/>
        <end position="333"/>
    </location>
</feature>
<reference evidence="3 4" key="1">
    <citation type="submission" date="2015-06" db="EMBL/GenBank/DDBJ databases">
        <title>Recapitulation of the evolution of biosynthetic gene clusters reveals hidden chemical diversity on bacterial genomes.</title>
        <authorList>
            <person name="Cruz-Morales P."/>
            <person name="Martinez-Guerrero C."/>
            <person name="Morales-Escalante M.A."/>
            <person name="Yanez-Guerra L.A."/>
            <person name="Kopp J.F."/>
            <person name="Feldmann J."/>
            <person name="Ramos-Aboites H.E."/>
            <person name="Barona-Gomez F."/>
        </authorList>
    </citation>
    <scope>NUCLEOTIDE SEQUENCE [LARGE SCALE GENOMIC DNA]</scope>
    <source>
        <strain evidence="3 4">ATCC 31245</strain>
    </source>
</reference>
<dbReference type="InterPro" id="IPR001466">
    <property type="entry name" value="Beta-lactam-related"/>
</dbReference>
<dbReference type="Gene3D" id="3.40.710.10">
    <property type="entry name" value="DD-peptidase/beta-lactamase superfamily"/>
    <property type="match status" value="1"/>
</dbReference>
<dbReference type="Pfam" id="PF00144">
    <property type="entry name" value="Beta-lactamase"/>
    <property type="match status" value="1"/>
</dbReference>
<organism evidence="3 4">
    <name type="scientific">Streptomyces roseus</name>
    <dbReference type="NCBI Taxonomy" id="66430"/>
    <lineage>
        <taxon>Bacteria</taxon>
        <taxon>Bacillati</taxon>
        <taxon>Actinomycetota</taxon>
        <taxon>Actinomycetes</taxon>
        <taxon>Kitasatosporales</taxon>
        <taxon>Streptomycetaceae</taxon>
        <taxon>Streptomyces</taxon>
    </lineage>
</organism>
<accession>A0A0J7AR60</accession>
<dbReference type="EMBL" id="LFML01000006">
    <property type="protein sequence ID" value="KMO99716.1"/>
    <property type="molecule type" value="Genomic_DNA"/>
</dbReference>
<dbReference type="SUPFAM" id="SSF56601">
    <property type="entry name" value="beta-lactamase/transpeptidase-like"/>
    <property type="match status" value="1"/>
</dbReference>
<evidence type="ECO:0000313" key="3">
    <source>
        <dbReference type="EMBL" id="KMO99716.1"/>
    </source>
</evidence>
<dbReference type="Proteomes" id="UP000035932">
    <property type="component" value="Unassembled WGS sequence"/>
</dbReference>
<dbReference type="GO" id="GO:0016787">
    <property type="term" value="F:hydrolase activity"/>
    <property type="evidence" value="ECO:0007669"/>
    <property type="project" value="UniProtKB-KW"/>
</dbReference>
<dbReference type="PANTHER" id="PTHR43283">
    <property type="entry name" value="BETA-LACTAMASE-RELATED"/>
    <property type="match status" value="1"/>
</dbReference>
<gene>
    <name evidence="3" type="ORF">ACS04_01085</name>
</gene>
<sequence>MDQAAPMFTTAEIGALHDVLHEIVAEGATPGGVVVCGTRQASGTAPGARAVLSAGVVSPFTGPGTPDEHTVYDIASLTKVTATWPLVGRALDAGLLDLDAPVREFLPPMEGAMPSAEATVRQLLSHTGGLRAATRFDLYDLTERPLHELICHELMENLPGTHRYVNRGYILLGLALAHVHGRPLDELAADLWAGLGMPDTAYGPVRQEPRVAPTERPEGHDRLWGAVHDGNAAIMGGVAGHAGVFAPAADLATYAEHLLAGGESPLGRWFRMSLVPQAEIEPGLQRGLGWILGAGGSVAYHHGFTGTSLFLAPATGRYVVVLTNAVHNGAAARIRITPLRDCAQKILAAG</sequence>
<evidence type="ECO:0000256" key="1">
    <source>
        <dbReference type="ARBA" id="ARBA00022801"/>
    </source>
</evidence>
<keyword evidence="4" id="KW-1185">Reference proteome</keyword>
<dbReference type="PATRIC" id="fig|66430.4.peg.5511"/>
<evidence type="ECO:0000313" key="4">
    <source>
        <dbReference type="Proteomes" id="UP000035932"/>
    </source>
</evidence>
<evidence type="ECO:0000259" key="2">
    <source>
        <dbReference type="Pfam" id="PF00144"/>
    </source>
</evidence>
<comment type="caution">
    <text evidence="3">The sequence shown here is derived from an EMBL/GenBank/DDBJ whole genome shotgun (WGS) entry which is preliminary data.</text>
</comment>
<dbReference type="PANTHER" id="PTHR43283:SF11">
    <property type="entry name" value="BETA-LACTAMASE-RELATED DOMAIN-CONTAINING PROTEIN"/>
    <property type="match status" value="1"/>
</dbReference>
<dbReference type="InterPro" id="IPR012338">
    <property type="entry name" value="Beta-lactam/transpept-like"/>
</dbReference>
<proteinExistence type="predicted"/>
<name>A0A0J7AR60_9ACTN</name>
<dbReference type="AlphaFoldDB" id="A0A0J7AR60"/>
<dbReference type="STRING" id="66430.ACS04_01085"/>
<keyword evidence="1" id="KW-0378">Hydrolase</keyword>
<protein>
    <submittedName>
        <fullName evidence="3">Peptidase S12 family protein</fullName>
    </submittedName>
</protein>